<dbReference type="PANTHER" id="PTHR12151:SF25">
    <property type="entry name" value="LINALOOL DEHYDRATASE_ISOMERASE DOMAIN-CONTAINING PROTEIN"/>
    <property type="match status" value="1"/>
</dbReference>
<dbReference type="InterPro" id="IPR003782">
    <property type="entry name" value="SCO1/SenC"/>
</dbReference>
<gene>
    <name evidence="2" type="ORF">ACFFIZ_10775</name>
</gene>
<comment type="caution">
    <text evidence="2">The sequence shown here is derived from an EMBL/GenBank/DDBJ whole genome shotgun (WGS) entry which is preliminary data.</text>
</comment>
<evidence type="ECO:0000313" key="3">
    <source>
        <dbReference type="Proteomes" id="UP001589795"/>
    </source>
</evidence>
<reference evidence="2 3" key="1">
    <citation type="submission" date="2024-09" db="EMBL/GenBank/DDBJ databases">
        <authorList>
            <person name="Sun Q."/>
            <person name="Mori K."/>
        </authorList>
    </citation>
    <scope>NUCLEOTIDE SEQUENCE [LARGE SCALE GENOMIC DNA]</scope>
    <source>
        <strain evidence="2 3">CCM 7904</strain>
    </source>
</reference>
<dbReference type="PANTHER" id="PTHR12151">
    <property type="entry name" value="ELECTRON TRANSPORT PROTIN SCO1/SENC FAMILY MEMBER"/>
    <property type="match status" value="1"/>
</dbReference>
<dbReference type="InterPro" id="IPR036249">
    <property type="entry name" value="Thioredoxin-like_sf"/>
</dbReference>
<dbReference type="EMBL" id="JBHLWQ010000100">
    <property type="protein sequence ID" value="MFC0200782.1"/>
    <property type="molecule type" value="Genomic_DNA"/>
</dbReference>
<protein>
    <submittedName>
        <fullName evidence="2">SCO family protein</fullName>
    </submittedName>
</protein>
<dbReference type="Proteomes" id="UP001589795">
    <property type="component" value="Unassembled WGS sequence"/>
</dbReference>
<sequence>MRRTLIFGATALVAVGFMLSIGAWRSGDLPWQSEAVAARSVRDADVSAMTWQLVRQDGWRIGPQDWAGQTNIAFFGFTWCPDVCPLTLANISDWLEELGPDAEREDGDYTIDDNAGLFVFGPDGRLSSIVDLHDNPHFAVPKIRRAMT</sequence>
<dbReference type="RefSeq" id="WP_265508773.1">
    <property type="nucleotide sequence ID" value="NZ_JAOTBE010000112.1"/>
</dbReference>
<dbReference type="Pfam" id="PF02630">
    <property type="entry name" value="SCO1-SenC"/>
    <property type="match status" value="1"/>
</dbReference>
<comment type="similarity">
    <text evidence="1">Belongs to the SCO1/2 family.</text>
</comment>
<dbReference type="SUPFAM" id="SSF52833">
    <property type="entry name" value="Thioredoxin-like"/>
    <property type="match status" value="1"/>
</dbReference>
<dbReference type="Gene3D" id="3.40.30.10">
    <property type="entry name" value="Glutaredoxin"/>
    <property type="match status" value="1"/>
</dbReference>
<proteinExistence type="inferred from homology"/>
<evidence type="ECO:0000256" key="1">
    <source>
        <dbReference type="ARBA" id="ARBA00010996"/>
    </source>
</evidence>
<organism evidence="2 3">
    <name type="scientific">Paracoccus rhizosphaerae</name>
    <dbReference type="NCBI Taxonomy" id="1133347"/>
    <lineage>
        <taxon>Bacteria</taxon>
        <taxon>Pseudomonadati</taxon>
        <taxon>Pseudomonadota</taxon>
        <taxon>Alphaproteobacteria</taxon>
        <taxon>Rhodobacterales</taxon>
        <taxon>Paracoccaceae</taxon>
        <taxon>Paracoccus</taxon>
    </lineage>
</organism>
<keyword evidence="3" id="KW-1185">Reference proteome</keyword>
<accession>A0ABV6CK60</accession>
<evidence type="ECO:0000313" key="2">
    <source>
        <dbReference type="EMBL" id="MFC0200782.1"/>
    </source>
</evidence>
<name>A0ABV6CK60_9RHOB</name>